<evidence type="ECO:0000313" key="2">
    <source>
        <dbReference type="EMBL" id="EHQ30195.1"/>
    </source>
</evidence>
<feature type="transmembrane region" description="Helical" evidence="1">
    <location>
        <begin position="29"/>
        <end position="53"/>
    </location>
</feature>
<sequence>MEELEDPTESLHEHIHEEAHHAEATGNKWIVYVALTTAVIAVLSAITSLLAAYHADESMLSQIKASDQWAYYQAKGIKTEILVSDGKLLKAIGKAAVPSDEEKISENKAEQQEIMNKAKEYEAESHRHAESHNTLARSVTLFQIAIAIGAISILIKKRIYWLISLAFAGVAAFFFILQLIGR</sequence>
<reference evidence="2" key="1">
    <citation type="submission" date="2011-09" db="EMBL/GenBank/DDBJ databases">
        <title>The permanent draft genome of Mucilaginibacter paludis DSM 18603.</title>
        <authorList>
            <consortium name="US DOE Joint Genome Institute (JGI-PGF)"/>
            <person name="Lucas S."/>
            <person name="Han J."/>
            <person name="Lapidus A."/>
            <person name="Bruce D."/>
            <person name="Goodwin L."/>
            <person name="Pitluck S."/>
            <person name="Peters L."/>
            <person name="Kyrpides N."/>
            <person name="Mavromatis K."/>
            <person name="Ivanova N."/>
            <person name="Mikhailova N."/>
            <person name="Held B."/>
            <person name="Detter J.C."/>
            <person name="Tapia R."/>
            <person name="Han C."/>
            <person name="Land M."/>
            <person name="Hauser L."/>
            <person name="Markowitz V."/>
            <person name="Cheng J.-F."/>
            <person name="Hugenholtz P."/>
            <person name="Woyke T."/>
            <person name="Wu D."/>
            <person name="Tindall B."/>
            <person name="Brambilla E."/>
            <person name="Klenk H.-P."/>
            <person name="Eisen J.A."/>
        </authorList>
    </citation>
    <scope>NUCLEOTIDE SEQUENCE [LARGE SCALE GENOMIC DNA]</scope>
    <source>
        <strain evidence="2">DSM 18603</strain>
    </source>
</reference>
<proteinExistence type="predicted"/>
<feature type="transmembrane region" description="Helical" evidence="1">
    <location>
        <begin position="135"/>
        <end position="155"/>
    </location>
</feature>
<dbReference type="EMBL" id="CM001403">
    <property type="protein sequence ID" value="EHQ30195.1"/>
    <property type="molecule type" value="Genomic_DNA"/>
</dbReference>
<dbReference type="Proteomes" id="UP000002774">
    <property type="component" value="Chromosome"/>
</dbReference>
<evidence type="ECO:0000313" key="3">
    <source>
        <dbReference type="Proteomes" id="UP000002774"/>
    </source>
</evidence>
<accession>H1YDI6</accession>
<keyword evidence="1" id="KW-1133">Transmembrane helix</keyword>
<keyword evidence="1" id="KW-0812">Transmembrane</keyword>
<dbReference type="AlphaFoldDB" id="H1YDI6"/>
<dbReference type="InterPro" id="IPR025570">
    <property type="entry name" value="DUF4337"/>
</dbReference>
<feature type="transmembrane region" description="Helical" evidence="1">
    <location>
        <begin position="161"/>
        <end position="180"/>
    </location>
</feature>
<name>H1YDI6_9SPHI</name>
<protein>
    <recommendedName>
        <fullName evidence="4">DUF4337 domain-containing protein</fullName>
    </recommendedName>
</protein>
<dbReference type="OrthoDB" id="9806096at2"/>
<dbReference type="Pfam" id="PF14235">
    <property type="entry name" value="DUF4337"/>
    <property type="match status" value="1"/>
</dbReference>
<dbReference type="eggNOG" id="ENOG502Z7XD">
    <property type="taxonomic scope" value="Bacteria"/>
</dbReference>
<keyword evidence="3" id="KW-1185">Reference proteome</keyword>
<dbReference type="RefSeq" id="WP_008511755.1">
    <property type="nucleotide sequence ID" value="NZ_CM001403.1"/>
</dbReference>
<gene>
    <name evidence="2" type="ORF">Mucpa_6137</name>
</gene>
<organism evidence="2 3">
    <name type="scientific">Mucilaginibacter paludis DSM 18603</name>
    <dbReference type="NCBI Taxonomy" id="714943"/>
    <lineage>
        <taxon>Bacteria</taxon>
        <taxon>Pseudomonadati</taxon>
        <taxon>Bacteroidota</taxon>
        <taxon>Sphingobacteriia</taxon>
        <taxon>Sphingobacteriales</taxon>
        <taxon>Sphingobacteriaceae</taxon>
        <taxon>Mucilaginibacter</taxon>
    </lineage>
</organism>
<evidence type="ECO:0000256" key="1">
    <source>
        <dbReference type="SAM" id="Phobius"/>
    </source>
</evidence>
<dbReference type="STRING" id="714943.Mucpa_6137"/>
<dbReference type="HOGENOM" id="CLU_098538_1_0_10"/>
<evidence type="ECO:0008006" key="4">
    <source>
        <dbReference type="Google" id="ProtNLM"/>
    </source>
</evidence>
<keyword evidence="1" id="KW-0472">Membrane</keyword>